<accession>A0ABX5QI40</accession>
<evidence type="ECO:0000256" key="1">
    <source>
        <dbReference type="ARBA" id="ARBA00010139"/>
    </source>
</evidence>
<dbReference type="Pfam" id="PF00743">
    <property type="entry name" value="FMO-like"/>
    <property type="match status" value="1"/>
</dbReference>
<protein>
    <submittedName>
        <fullName evidence="5">NAD(P)/FAD-dependent oxidoreductase</fullName>
    </submittedName>
</protein>
<dbReference type="PANTHER" id="PTHR42877">
    <property type="entry name" value="L-ORNITHINE N(5)-MONOOXYGENASE-RELATED"/>
    <property type="match status" value="1"/>
</dbReference>
<evidence type="ECO:0000313" key="5">
    <source>
        <dbReference type="EMBL" id="QAB18686.1"/>
    </source>
</evidence>
<keyword evidence="6" id="KW-1185">Reference proteome</keyword>
<evidence type="ECO:0000256" key="3">
    <source>
        <dbReference type="ARBA" id="ARBA00022827"/>
    </source>
</evidence>
<evidence type="ECO:0000256" key="2">
    <source>
        <dbReference type="ARBA" id="ARBA00022630"/>
    </source>
</evidence>
<reference evidence="5 6" key="1">
    <citation type="submission" date="2019-01" db="EMBL/GenBank/DDBJ databases">
        <title>Leucobacter muris sp. nov. isolated from the nose of a laboratory mouse.</title>
        <authorList>
            <person name="Benga L."/>
            <person name="Sproeer C."/>
            <person name="Schumann P."/>
            <person name="Verbarg S."/>
            <person name="Bunk B."/>
            <person name="Engelhardt E."/>
            <person name="Benten P.M."/>
            <person name="Sager M."/>
        </authorList>
    </citation>
    <scope>NUCLEOTIDE SEQUENCE [LARGE SCALE GENOMIC DNA]</scope>
    <source>
        <strain evidence="5 6">DSM 101948</strain>
    </source>
</reference>
<dbReference type="SUPFAM" id="SSF51905">
    <property type="entry name" value="FAD/NAD(P)-binding domain"/>
    <property type="match status" value="1"/>
</dbReference>
<comment type="similarity">
    <text evidence="1">Belongs to the FAD-binding monooxygenase family.</text>
</comment>
<evidence type="ECO:0000313" key="6">
    <source>
        <dbReference type="Proteomes" id="UP000285768"/>
    </source>
</evidence>
<dbReference type="Gene3D" id="3.50.50.60">
    <property type="entry name" value="FAD/NAD(P)-binding domain"/>
    <property type="match status" value="2"/>
</dbReference>
<keyword evidence="4" id="KW-0560">Oxidoreductase</keyword>
<evidence type="ECO:0000256" key="4">
    <source>
        <dbReference type="ARBA" id="ARBA00023002"/>
    </source>
</evidence>
<dbReference type="InterPro" id="IPR036188">
    <property type="entry name" value="FAD/NAD-bd_sf"/>
</dbReference>
<name>A0ABX5QI40_9MICO</name>
<proteinExistence type="inferred from homology"/>
<sequence length="652" mass="72711">MSTIEINPSVAPQLPNYSKSELRGLVAGAELPPLLATLAFLLGDERFVSEQVRPPLTPAQAEIFPQGGMSPEQQEQARTLAVEGVARYLSGERAAVSVPPQRILDFLTGGEAQEYEDLLLHELGEPKHGTPTVPRGIDLSRYRVAVIGAGMSGLAMAYNLKRAGVDHVVFEKNAGCGGTWLENRYPGCRLDTNNFAYSFSFAQRADWPDQFSKRDDIWQYFDVVADEYEIRDKIRFNTYVSSAVFDEDQAKWLVTSAGSDGLPLTEVFDFVVMAVGQLNTPKLPDIPGIEDFAGEWCHSATWPEHLDITGKRVAVVGTGASAYQIVPSIVDQVQGLYVVQRTAPWMMPTPTYQQPLPEGMLTLLQLLPEYAKWLRFWQFWLAAEGRMSLVTVDAEWDRASNASTISMSNLQFREQLLERFRSQFADHPELLERVIPTYPPGGKRLLRDDGSWARALTSPHTELVTDGVEHITPGGLMLVGGREIEVDVIVYATGFAASDFLSTIDVRGTGGTSIREFWDGEARAYKGVSVPGFPGLGMLYGPNTNLVVTGSAVFMSECAAEYIVRLIIEMELRGGRQIDVTDEAYREYAREMDRENRLRAWGVDGFDNWYKNKRGTVTQNWPLSLHRFFEDSRSVETQDYVSVSPSKREGSE</sequence>
<dbReference type="Proteomes" id="UP000285768">
    <property type="component" value="Chromosome"/>
</dbReference>
<organism evidence="5 6">
    <name type="scientific">Leucobacter muris</name>
    <dbReference type="NCBI Taxonomy" id="1935379"/>
    <lineage>
        <taxon>Bacteria</taxon>
        <taxon>Bacillati</taxon>
        <taxon>Actinomycetota</taxon>
        <taxon>Actinomycetes</taxon>
        <taxon>Micrococcales</taxon>
        <taxon>Microbacteriaceae</taxon>
        <taxon>Leucobacter</taxon>
    </lineage>
</organism>
<gene>
    <name evidence="5" type="ORF">Leucomu_12905</name>
</gene>
<dbReference type="InterPro" id="IPR020946">
    <property type="entry name" value="Flavin_mOase-like"/>
</dbReference>
<dbReference type="EMBL" id="CP035037">
    <property type="protein sequence ID" value="QAB18686.1"/>
    <property type="molecule type" value="Genomic_DNA"/>
</dbReference>
<keyword evidence="3" id="KW-0274">FAD</keyword>
<dbReference type="InterPro" id="IPR051209">
    <property type="entry name" value="FAD-bind_Monooxygenase_sf"/>
</dbReference>
<keyword evidence="2" id="KW-0285">Flavoprotein</keyword>
<dbReference type="RefSeq" id="WP_017883798.1">
    <property type="nucleotide sequence ID" value="NZ_CP035037.1"/>
</dbReference>
<dbReference type="PANTHER" id="PTHR42877:SF4">
    <property type="entry name" value="FAD_NAD(P)-BINDING DOMAIN-CONTAINING PROTEIN-RELATED"/>
    <property type="match status" value="1"/>
</dbReference>